<sequence length="105" mass="12107">MAEQPNQSGGDDDSECREQHRLGSDGFGFVPVCAESAIEHDENQRGGANIPRKIKVVERNLQQSVRTKKHAERDEHQQHRYAKLCRNFIEKNTDQNNNSYEQQID</sequence>
<evidence type="ECO:0000256" key="1">
    <source>
        <dbReference type="SAM" id="MobiDB-lite"/>
    </source>
</evidence>
<organism evidence="2">
    <name type="scientific">bioreactor metagenome</name>
    <dbReference type="NCBI Taxonomy" id="1076179"/>
    <lineage>
        <taxon>unclassified sequences</taxon>
        <taxon>metagenomes</taxon>
        <taxon>ecological metagenomes</taxon>
    </lineage>
</organism>
<comment type="caution">
    <text evidence="2">The sequence shown here is derived from an EMBL/GenBank/DDBJ whole genome shotgun (WGS) entry which is preliminary data.</text>
</comment>
<evidence type="ECO:0000313" key="2">
    <source>
        <dbReference type="EMBL" id="MPM05325.1"/>
    </source>
</evidence>
<feature type="region of interest" description="Disordered" evidence="1">
    <location>
        <begin position="1"/>
        <end position="23"/>
    </location>
</feature>
<reference evidence="2" key="1">
    <citation type="submission" date="2019-08" db="EMBL/GenBank/DDBJ databases">
        <authorList>
            <person name="Kucharzyk K."/>
            <person name="Murdoch R.W."/>
            <person name="Higgins S."/>
            <person name="Loffler F."/>
        </authorList>
    </citation>
    <scope>NUCLEOTIDE SEQUENCE</scope>
</reference>
<protein>
    <submittedName>
        <fullName evidence="2">Uncharacterized protein</fullName>
    </submittedName>
</protein>
<name>A0A644WN44_9ZZZZ</name>
<proteinExistence type="predicted"/>
<dbReference type="EMBL" id="VSSQ01001121">
    <property type="protein sequence ID" value="MPM05325.1"/>
    <property type="molecule type" value="Genomic_DNA"/>
</dbReference>
<accession>A0A644WN44</accession>
<gene>
    <name evidence="2" type="ORF">SDC9_51613</name>
</gene>
<dbReference type="AlphaFoldDB" id="A0A644WN44"/>